<reference evidence="2" key="1">
    <citation type="journal article" date="2017" name="Appl. Environ. Microbiol.">
        <title>Molecular characterization of an Endozoicomonas-like organism causing infection in king scallop Pecten maximus L.</title>
        <authorList>
            <person name="Cano I."/>
            <person name="van Aerle R."/>
            <person name="Ross S."/>
            <person name="Verner-Jeffreys D.W."/>
            <person name="Paley R.K."/>
            <person name="Rimmer G."/>
            <person name="Ryder D."/>
            <person name="Hooper P."/>
            <person name="Stone D."/>
            <person name="Feist S.W."/>
        </authorList>
    </citation>
    <scope>NUCLEOTIDE SEQUENCE</scope>
</reference>
<evidence type="ECO:0000313" key="2">
    <source>
        <dbReference type="EMBL" id="PJE80428.1"/>
    </source>
</evidence>
<comment type="caution">
    <text evidence="2">The sequence shown here is derived from an EMBL/GenBank/DDBJ whole genome shotgun (WGS) entry which is preliminary data.</text>
</comment>
<name>A0A2H9TBC6_9ZZZZ</name>
<keyword evidence="1" id="KW-1133">Transmembrane helix</keyword>
<organism evidence="2">
    <name type="scientific">invertebrate metagenome</name>
    <dbReference type="NCBI Taxonomy" id="1711999"/>
    <lineage>
        <taxon>unclassified sequences</taxon>
        <taxon>metagenomes</taxon>
        <taxon>organismal metagenomes</taxon>
    </lineage>
</organism>
<keyword evidence="1" id="KW-0812">Transmembrane</keyword>
<proteinExistence type="predicted"/>
<sequence length="437" mass="51217">MSISVFSYLFQRLKNIFLIYSNLFFFFVIGSSHSVGEVFWYYETACGDKYIVRFDNELSFSGFCYQQENHKEVNLKEDVNSDIKEFNLFTGNDYVKFIDTCELVKSFFDLPSYDNPLLYNDFVRVSFIFFPLIFPVQSSLGELSVVPCVLKLSSYRSRRNTRKSPNQKLIVDGKFHTEFMAEHVKSDELPDRLDLERDKEGKIERIVPFKREKRIGVLSRLKEAKIDFLKRGNHNCLKLDSESWITFDEKALKIMPGAKAGIDSEVLYLQNSDERKQSEYDVIAGKVSVVFLKKVAFYPADTQWNDSSMICQGMCEMEKNNESMSFEDSSKSEKKVYGSDVSEKLPNLDKCKYCKASDHSIFQCEKLKEARGIPPYVKKVYQCPDCYRYDNKNQHICSINSMNPVFLYQQNWGYPRWGSYDNDQRHTQFRSNRGRKY</sequence>
<gene>
    <name evidence="2" type="ORF">CI610_00563</name>
</gene>
<dbReference type="AlphaFoldDB" id="A0A2H9TBC6"/>
<keyword evidence="1" id="KW-0472">Membrane</keyword>
<evidence type="ECO:0000256" key="1">
    <source>
        <dbReference type="SAM" id="Phobius"/>
    </source>
</evidence>
<protein>
    <submittedName>
        <fullName evidence="2">Uncharacterized protein</fullName>
    </submittedName>
</protein>
<dbReference type="EMBL" id="NSIT01000017">
    <property type="protein sequence ID" value="PJE80428.1"/>
    <property type="molecule type" value="Genomic_DNA"/>
</dbReference>
<accession>A0A2H9TBC6</accession>
<feature type="transmembrane region" description="Helical" evidence="1">
    <location>
        <begin position="16"/>
        <end position="35"/>
    </location>
</feature>